<keyword evidence="2" id="KW-1185">Reference proteome</keyword>
<dbReference type="AlphaFoldDB" id="A0A016T0T3"/>
<proteinExistence type="predicted"/>
<dbReference type="EMBL" id="JARK01001487">
    <property type="protein sequence ID" value="EYB96345.1"/>
    <property type="molecule type" value="Genomic_DNA"/>
</dbReference>
<evidence type="ECO:0000313" key="1">
    <source>
        <dbReference type="EMBL" id="EYB96345.1"/>
    </source>
</evidence>
<name>A0A016T0T3_9BILA</name>
<comment type="caution">
    <text evidence="1">The sequence shown here is derived from an EMBL/GenBank/DDBJ whole genome shotgun (WGS) entry which is preliminary data.</text>
</comment>
<accession>A0A016T0T3</accession>
<dbReference type="Proteomes" id="UP000024635">
    <property type="component" value="Unassembled WGS sequence"/>
</dbReference>
<protein>
    <submittedName>
        <fullName evidence="1">Uncharacterized protein</fullName>
    </submittedName>
</protein>
<organism evidence="1 2">
    <name type="scientific">Ancylostoma ceylanicum</name>
    <dbReference type="NCBI Taxonomy" id="53326"/>
    <lineage>
        <taxon>Eukaryota</taxon>
        <taxon>Metazoa</taxon>
        <taxon>Ecdysozoa</taxon>
        <taxon>Nematoda</taxon>
        <taxon>Chromadorea</taxon>
        <taxon>Rhabditida</taxon>
        <taxon>Rhabditina</taxon>
        <taxon>Rhabditomorpha</taxon>
        <taxon>Strongyloidea</taxon>
        <taxon>Ancylostomatidae</taxon>
        <taxon>Ancylostomatinae</taxon>
        <taxon>Ancylostoma</taxon>
    </lineage>
</organism>
<reference evidence="2" key="1">
    <citation type="journal article" date="2015" name="Nat. Genet.">
        <title>The genome and transcriptome of the zoonotic hookworm Ancylostoma ceylanicum identify infection-specific gene families.</title>
        <authorList>
            <person name="Schwarz E.M."/>
            <person name="Hu Y."/>
            <person name="Antoshechkin I."/>
            <person name="Miller M.M."/>
            <person name="Sternberg P.W."/>
            <person name="Aroian R.V."/>
        </authorList>
    </citation>
    <scope>NUCLEOTIDE SEQUENCE</scope>
    <source>
        <strain evidence="2">HY135</strain>
    </source>
</reference>
<gene>
    <name evidence="1" type="primary">Acey_s0151.g2818</name>
    <name evidence="1" type="ORF">Y032_0151g2818</name>
</gene>
<evidence type="ECO:0000313" key="2">
    <source>
        <dbReference type="Proteomes" id="UP000024635"/>
    </source>
</evidence>
<sequence>MVGRSVFQSTVGVSPSLYEKKKHRENEKSDDSRSCALFPENDRAPHLPLVRLDFFYVKFSALDGLQGLF</sequence>